<keyword evidence="3" id="KW-1185">Reference proteome</keyword>
<evidence type="ECO:0000256" key="1">
    <source>
        <dbReference type="SAM" id="Phobius"/>
    </source>
</evidence>
<protein>
    <recommendedName>
        <fullName evidence="4">DUF3592 domain-containing protein</fullName>
    </recommendedName>
</protein>
<organism evidence="2 3">
    <name type="scientific">Sebaldella termitidis (strain ATCC 33386 / NCTC 11300)</name>
    <dbReference type="NCBI Taxonomy" id="526218"/>
    <lineage>
        <taxon>Bacteria</taxon>
        <taxon>Fusobacteriati</taxon>
        <taxon>Fusobacteriota</taxon>
        <taxon>Fusobacteriia</taxon>
        <taxon>Fusobacteriales</taxon>
        <taxon>Leptotrichiaceae</taxon>
        <taxon>Sebaldella</taxon>
    </lineage>
</organism>
<evidence type="ECO:0000313" key="2">
    <source>
        <dbReference type="EMBL" id="ACZ08353.1"/>
    </source>
</evidence>
<reference evidence="2 3" key="2">
    <citation type="journal article" date="2010" name="Stand. Genomic Sci.">
        <title>Complete genome sequence of Sebaldella termitidis type strain (NCTC 11300).</title>
        <authorList>
            <person name="Harmon-Smith M."/>
            <person name="Celia L."/>
            <person name="Chertkov O."/>
            <person name="Lapidus A."/>
            <person name="Copeland A."/>
            <person name="Glavina Del Rio T."/>
            <person name="Nolan M."/>
            <person name="Lucas S."/>
            <person name="Tice H."/>
            <person name="Cheng J.F."/>
            <person name="Han C."/>
            <person name="Detter J.C."/>
            <person name="Bruce D."/>
            <person name="Goodwin L."/>
            <person name="Pitluck S."/>
            <person name="Pati A."/>
            <person name="Liolios K."/>
            <person name="Ivanova N."/>
            <person name="Mavromatis K."/>
            <person name="Mikhailova N."/>
            <person name="Chen A."/>
            <person name="Palaniappan K."/>
            <person name="Land M."/>
            <person name="Hauser L."/>
            <person name="Chang Y.J."/>
            <person name="Jeffries C.D."/>
            <person name="Brettin T."/>
            <person name="Goker M."/>
            <person name="Beck B."/>
            <person name="Bristow J."/>
            <person name="Eisen J.A."/>
            <person name="Markowitz V."/>
            <person name="Hugenholtz P."/>
            <person name="Kyrpides N.C."/>
            <person name="Klenk H.P."/>
            <person name="Chen F."/>
        </authorList>
    </citation>
    <scope>NUCLEOTIDE SEQUENCE [LARGE SCALE GENOMIC DNA]</scope>
    <source>
        <strain evidence="3">ATCC 33386 / NCTC 11300</strain>
    </source>
</reference>
<sequence>MELYQIIVIASVFFSGITFLTVSIIGFRRDNYIKTQGIPVQAEVVEIKQSGSNYKPVVEYNTSRGRIRAKSFYSGSSVFFNCKIGDRVNIFYDENKPESFRFENNKIGIFLWGLFFFFGVMSLIMACFIPFVLV</sequence>
<keyword evidence="1" id="KW-0472">Membrane</keyword>
<feature type="transmembrane region" description="Helical" evidence="1">
    <location>
        <begin position="109"/>
        <end position="133"/>
    </location>
</feature>
<accession>D1AHW9</accession>
<proteinExistence type="predicted"/>
<dbReference type="HOGENOM" id="CLU_1894737_0_0_0"/>
<reference evidence="3" key="1">
    <citation type="submission" date="2009-09" db="EMBL/GenBank/DDBJ databases">
        <title>The complete chromosome of Sebaldella termitidis ATCC 33386.</title>
        <authorList>
            <consortium name="US DOE Joint Genome Institute (JGI-PGF)"/>
            <person name="Lucas S."/>
            <person name="Copeland A."/>
            <person name="Lapidus A."/>
            <person name="Glavina del Rio T."/>
            <person name="Dalin E."/>
            <person name="Tice H."/>
            <person name="Bruce D."/>
            <person name="Goodwin L."/>
            <person name="Pitluck S."/>
            <person name="Kyrpides N."/>
            <person name="Mavromatis K."/>
            <person name="Ivanova N."/>
            <person name="Mikhailova N."/>
            <person name="Sims D."/>
            <person name="Meincke L."/>
            <person name="Brettin T."/>
            <person name="Detter J.C."/>
            <person name="Han C."/>
            <person name="Larimer F."/>
            <person name="Land M."/>
            <person name="Hauser L."/>
            <person name="Markowitz V."/>
            <person name="Cheng J.F."/>
            <person name="Hugenholtz P."/>
            <person name="Woyke T."/>
            <person name="Wu D."/>
            <person name="Eisen J.A."/>
        </authorList>
    </citation>
    <scope>NUCLEOTIDE SEQUENCE [LARGE SCALE GENOMIC DNA]</scope>
    <source>
        <strain evidence="3">ATCC 33386 / NCTC 11300</strain>
    </source>
</reference>
<dbReference type="EMBL" id="CP001739">
    <property type="protein sequence ID" value="ACZ08353.1"/>
    <property type="molecule type" value="Genomic_DNA"/>
</dbReference>
<dbReference type="RefSeq" id="WP_012860949.1">
    <property type="nucleotide sequence ID" value="NC_013517.1"/>
</dbReference>
<name>D1AHW9_SEBTE</name>
<evidence type="ECO:0008006" key="4">
    <source>
        <dbReference type="Google" id="ProtNLM"/>
    </source>
</evidence>
<feature type="transmembrane region" description="Helical" evidence="1">
    <location>
        <begin position="6"/>
        <end position="27"/>
    </location>
</feature>
<dbReference type="AlphaFoldDB" id="D1AHW9"/>
<keyword evidence="1" id="KW-0812">Transmembrane</keyword>
<evidence type="ECO:0000313" key="3">
    <source>
        <dbReference type="Proteomes" id="UP000000845"/>
    </source>
</evidence>
<dbReference type="Proteomes" id="UP000000845">
    <property type="component" value="Chromosome"/>
</dbReference>
<dbReference type="STRING" id="526218.Sterm_1491"/>
<dbReference type="KEGG" id="str:Sterm_1491"/>
<gene>
    <name evidence="2" type="ordered locus">Sterm_1491</name>
</gene>
<keyword evidence="1" id="KW-1133">Transmembrane helix</keyword>